<dbReference type="SUPFAM" id="SSF46785">
    <property type="entry name" value="Winged helix' DNA-binding domain"/>
    <property type="match status" value="1"/>
</dbReference>
<evidence type="ECO:0000256" key="2">
    <source>
        <dbReference type="ARBA" id="ARBA00023015"/>
    </source>
</evidence>
<keyword evidence="7" id="KW-1185">Reference proteome</keyword>
<comment type="similarity">
    <text evidence="1">Belongs to the LysR transcriptional regulatory family.</text>
</comment>
<dbReference type="Pfam" id="PF03466">
    <property type="entry name" value="LysR_substrate"/>
    <property type="match status" value="1"/>
</dbReference>
<reference evidence="6" key="2">
    <citation type="submission" date="2023-01" db="EMBL/GenBank/DDBJ databases">
        <title>Draft genome sequence of Paraferrimonas sedimenticola strain NBRC 101628.</title>
        <authorList>
            <person name="Sun Q."/>
            <person name="Mori K."/>
        </authorList>
    </citation>
    <scope>NUCLEOTIDE SEQUENCE</scope>
    <source>
        <strain evidence="6">NBRC 101628</strain>
    </source>
</reference>
<dbReference type="PROSITE" id="PS50931">
    <property type="entry name" value="HTH_LYSR"/>
    <property type="match status" value="1"/>
</dbReference>
<dbReference type="GO" id="GO:0003700">
    <property type="term" value="F:DNA-binding transcription factor activity"/>
    <property type="evidence" value="ECO:0007669"/>
    <property type="project" value="InterPro"/>
</dbReference>
<dbReference type="PANTHER" id="PTHR30126">
    <property type="entry name" value="HTH-TYPE TRANSCRIPTIONAL REGULATOR"/>
    <property type="match status" value="1"/>
</dbReference>
<dbReference type="GO" id="GO:0000976">
    <property type="term" value="F:transcription cis-regulatory region binding"/>
    <property type="evidence" value="ECO:0007669"/>
    <property type="project" value="TreeGrafter"/>
</dbReference>
<proteinExistence type="inferred from homology"/>
<dbReference type="Proteomes" id="UP001161422">
    <property type="component" value="Unassembled WGS sequence"/>
</dbReference>
<name>A0AA37RW95_9GAMM</name>
<dbReference type="InterPro" id="IPR000847">
    <property type="entry name" value="LysR_HTH_N"/>
</dbReference>
<dbReference type="Gene3D" id="1.10.10.10">
    <property type="entry name" value="Winged helix-like DNA-binding domain superfamily/Winged helix DNA-binding domain"/>
    <property type="match status" value="1"/>
</dbReference>
<sequence length="299" mass="33783">MKTRDLQTFVKAIELGSVSKAAKDLFITQSAASQRLKNLEERIGEDLLDRSQSTLQPTQPGTLVLSYAKRILALENEMLDQLNPQQSKDHLALCCTPTFGNVYLPPIIAEMTRVFGQQVEFDFVFEQPQKALDGLNQGLFDVAIIEHLKPLDKRSHHFECLTPDQLIFVASKHYPIESGVLSLEQVLAKRVYTRKPGCSSRALLEQNLAERQRSLQDFESLVVSDDLRLTIAQIKAAQGIALVSKALVHNELKNDELVGFSVDGFSHVRRRSMLVQHSRLHQPLMQAFIHQVHQAFEPH</sequence>
<evidence type="ECO:0000259" key="5">
    <source>
        <dbReference type="PROSITE" id="PS50931"/>
    </source>
</evidence>
<accession>A0AA37RW95</accession>
<dbReference type="Pfam" id="PF00126">
    <property type="entry name" value="HTH_1"/>
    <property type="match status" value="1"/>
</dbReference>
<dbReference type="PRINTS" id="PR00039">
    <property type="entry name" value="HTHLYSR"/>
</dbReference>
<dbReference type="Gene3D" id="3.40.190.290">
    <property type="match status" value="1"/>
</dbReference>
<evidence type="ECO:0000313" key="7">
    <source>
        <dbReference type="Proteomes" id="UP001161422"/>
    </source>
</evidence>
<keyword evidence="4" id="KW-0804">Transcription</keyword>
<dbReference type="PANTHER" id="PTHR30126:SF91">
    <property type="entry name" value="LYSR FAMILY TRANSCRIPTIONAL REGULATOR"/>
    <property type="match status" value="1"/>
</dbReference>
<dbReference type="FunFam" id="1.10.10.10:FF:000001">
    <property type="entry name" value="LysR family transcriptional regulator"/>
    <property type="match status" value="1"/>
</dbReference>
<dbReference type="InterPro" id="IPR036390">
    <property type="entry name" value="WH_DNA-bd_sf"/>
</dbReference>
<dbReference type="RefSeq" id="WP_095505114.1">
    <property type="nucleotide sequence ID" value="NZ_BSNC01000004.1"/>
</dbReference>
<dbReference type="SUPFAM" id="SSF53850">
    <property type="entry name" value="Periplasmic binding protein-like II"/>
    <property type="match status" value="1"/>
</dbReference>
<gene>
    <name evidence="6" type="ORF">GCM10007895_17600</name>
</gene>
<evidence type="ECO:0000256" key="1">
    <source>
        <dbReference type="ARBA" id="ARBA00009437"/>
    </source>
</evidence>
<dbReference type="NCBIfam" id="NF041036">
    <property type="entry name" value="decaheme_TF"/>
    <property type="match status" value="1"/>
</dbReference>
<keyword evidence="3" id="KW-0238">DNA-binding</keyword>
<organism evidence="6 7">
    <name type="scientific">Paraferrimonas sedimenticola</name>
    <dbReference type="NCBI Taxonomy" id="375674"/>
    <lineage>
        <taxon>Bacteria</taxon>
        <taxon>Pseudomonadati</taxon>
        <taxon>Pseudomonadota</taxon>
        <taxon>Gammaproteobacteria</taxon>
        <taxon>Alteromonadales</taxon>
        <taxon>Ferrimonadaceae</taxon>
        <taxon>Paraferrimonas</taxon>
    </lineage>
</organism>
<keyword evidence="2" id="KW-0805">Transcription regulation</keyword>
<dbReference type="InterPro" id="IPR036388">
    <property type="entry name" value="WH-like_DNA-bd_sf"/>
</dbReference>
<dbReference type="EMBL" id="BSNC01000004">
    <property type="protein sequence ID" value="GLP96454.1"/>
    <property type="molecule type" value="Genomic_DNA"/>
</dbReference>
<evidence type="ECO:0000256" key="3">
    <source>
        <dbReference type="ARBA" id="ARBA00023125"/>
    </source>
</evidence>
<dbReference type="InterPro" id="IPR005119">
    <property type="entry name" value="LysR_subst-bd"/>
</dbReference>
<reference evidence="6" key="1">
    <citation type="journal article" date="2014" name="Int. J. Syst. Evol. Microbiol.">
        <title>Complete genome sequence of Corynebacterium casei LMG S-19264T (=DSM 44701T), isolated from a smear-ripened cheese.</title>
        <authorList>
            <consortium name="US DOE Joint Genome Institute (JGI-PGF)"/>
            <person name="Walter F."/>
            <person name="Albersmeier A."/>
            <person name="Kalinowski J."/>
            <person name="Ruckert C."/>
        </authorList>
    </citation>
    <scope>NUCLEOTIDE SEQUENCE</scope>
    <source>
        <strain evidence="6">NBRC 101628</strain>
    </source>
</reference>
<dbReference type="AlphaFoldDB" id="A0AA37RW95"/>
<protein>
    <submittedName>
        <fullName evidence="6">LysR family transcriptional regulator</fullName>
    </submittedName>
</protein>
<feature type="domain" description="HTH lysR-type" evidence="5">
    <location>
        <begin position="1"/>
        <end position="58"/>
    </location>
</feature>
<evidence type="ECO:0000256" key="4">
    <source>
        <dbReference type="ARBA" id="ARBA00023163"/>
    </source>
</evidence>
<evidence type="ECO:0000313" key="6">
    <source>
        <dbReference type="EMBL" id="GLP96454.1"/>
    </source>
</evidence>
<dbReference type="CDD" id="cd05466">
    <property type="entry name" value="PBP2_LTTR_substrate"/>
    <property type="match status" value="1"/>
</dbReference>
<comment type="caution">
    <text evidence="6">The sequence shown here is derived from an EMBL/GenBank/DDBJ whole genome shotgun (WGS) entry which is preliminary data.</text>
</comment>